<keyword evidence="1" id="KW-1133">Transmembrane helix</keyword>
<dbReference type="EMBL" id="MN739324">
    <property type="protein sequence ID" value="QHS98824.1"/>
    <property type="molecule type" value="Genomic_DNA"/>
</dbReference>
<sequence length="106" mass="12615">MSEVYIDHGVHHTAHHHHNTNYSMDMKSALNDERDKVLFYATIIIFTVLMFVQTVFFSYYIFIHCCENTPCKRISRKRGLAFELGELEHNLDKEELETSKRLENQH</sequence>
<keyword evidence="1" id="KW-0812">Transmembrane</keyword>
<feature type="transmembrane region" description="Helical" evidence="1">
    <location>
        <begin position="37"/>
        <end position="62"/>
    </location>
</feature>
<dbReference type="AlphaFoldDB" id="A0A6C0C4X6"/>
<accession>A0A6C0C4X6</accession>
<protein>
    <submittedName>
        <fullName evidence="2">Uncharacterized protein</fullName>
    </submittedName>
</protein>
<evidence type="ECO:0000313" key="2">
    <source>
        <dbReference type="EMBL" id="QHS98824.1"/>
    </source>
</evidence>
<organism evidence="2">
    <name type="scientific">viral metagenome</name>
    <dbReference type="NCBI Taxonomy" id="1070528"/>
    <lineage>
        <taxon>unclassified sequences</taxon>
        <taxon>metagenomes</taxon>
        <taxon>organismal metagenomes</taxon>
    </lineage>
</organism>
<proteinExistence type="predicted"/>
<keyword evidence="1" id="KW-0472">Membrane</keyword>
<name>A0A6C0C4X6_9ZZZZ</name>
<reference evidence="2" key="1">
    <citation type="journal article" date="2020" name="Nature">
        <title>Giant virus diversity and host interactions through global metagenomics.</title>
        <authorList>
            <person name="Schulz F."/>
            <person name="Roux S."/>
            <person name="Paez-Espino D."/>
            <person name="Jungbluth S."/>
            <person name="Walsh D.A."/>
            <person name="Denef V.J."/>
            <person name="McMahon K.D."/>
            <person name="Konstantinidis K.T."/>
            <person name="Eloe-Fadrosh E.A."/>
            <person name="Kyrpides N.C."/>
            <person name="Woyke T."/>
        </authorList>
    </citation>
    <scope>NUCLEOTIDE SEQUENCE</scope>
    <source>
        <strain evidence="2">GVMAG-M-3300020185-18</strain>
    </source>
</reference>
<evidence type="ECO:0000256" key="1">
    <source>
        <dbReference type="SAM" id="Phobius"/>
    </source>
</evidence>